<dbReference type="InterPro" id="IPR050312">
    <property type="entry name" value="IolE/XylAMocC-like"/>
</dbReference>
<dbReference type="Gene3D" id="3.20.20.150">
    <property type="entry name" value="Divalent-metal-dependent TIM barrel enzymes"/>
    <property type="match status" value="1"/>
</dbReference>
<protein>
    <submittedName>
        <fullName evidence="2">Xylose isomerase</fullName>
    </submittedName>
</protein>
<accession>A0A5M3WUX0</accession>
<dbReference type="SUPFAM" id="SSF51658">
    <property type="entry name" value="Xylose isomerase-like"/>
    <property type="match status" value="1"/>
</dbReference>
<gene>
    <name evidence="2" type="ORF">Amac_068540</name>
</gene>
<dbReference type="InterPro" id="IPR013022">
    <property type="entry name" value="Xyl_isomerase-like_TIM-brl"/>
</dbReference>
<evidence type="ECO:0000259" key="1">
    <source>
        <dbReference type="Pfam" id="PF01261"/>
    </source>
</evidence>
<sequence>MRLAVSTLGMPGEGVASAIETAVRFGCDGLELRLHPDTGVHAGLGAAERVAVREAILRRGLAVAALAGYIRISASGPDDGVVAGLQADLELAADLGASGVRVFPGGDDLEAARRRVCAVAELCRERGVRVFVETHDALPTGAAVGRLLDFVDLPEVTGAIWDVLHPWRHGETPARTYEALSGHLSYVQIKDAVSAQDTTPRPMGSGSVPLEDCGELLRGFEGWVSLEWERTWYPDVEPVEHVLPGARAWVSRYASR</sequence>
<organism evidence="2 3">
    <name type="scientific">Acrocarpospora macrocephala</name>
    <dbReference type="NCBI Taxonomy" id="150177"/>
    <lineage>
        <taxon>Bacteria</taxon>
        <taxon>Bacillati</taxon>
        <taxon>Actinomycetota</taxon>
        <taxon>Actinomycetes</taxon>
        <taxon>Streptosporangiales</taxon>
        <taxon>Streptosporangiaceae</taxon>
        <taxon>Acrocarpospora</taxon>
    </lineage>
</organism>
<dbReference type="RefSeq" id="WP_155358521.1">
    <property type="nucleotide sequence ID" value="NZ_BAAAHL010000025.1"/>
</dbReference>
<name>A0A5M3WUX0_9ACTN</name>
<dbReference type="GO" id="GO:0016853">
    <property type="term" value="F:isomerase activity"/>
    <property type="evidence" value="ECO:0007669"/>
    <property type="project" value="UniProtKB-KW"/>
</dbReference>
<dbReference type="PANTHER" id="PTHR12110">
    <property type="entry name" value="HYDROXYPYRUVATE ISOMERASE"/>
    <property type="match status" value="1"/>
</dbReference>
<comment type="caution">
    <text evidence="2">The sequence shown here is derived from an EMBL/GenBank/DDBJ whole genome shotgun (WGS) entry which is preliminary data.</text>
</comment>
<dbReference type="EMBL" id="BLAE01000044">
    <property type="protein sequence ID" value="GES13257.1"/>
    <property type="molecule type" value="Genomic_DNA"/>
</dbReference>
<keyword evidence="2" id="KW-0413">Isomerase</keyword>
<reference evidence="2 3" key="1">
    <citation type="submission" date="2019-10" db="EMBL/GenBank/DDBJ databases">
        <title>Whole genome shotgun sequence of Acrocarpospora macrocephala NBRC 16266.</title>
        <authorList>
            <person name="Ichikawa N."/>
            <person name="Kimura A."/>
            <person name="Kitahashi Y."/>
            <person name="Komaki H."/>
            <person name="Oguchi A."/>
        </authorList>
    </citation>
    <scope>NUCLEOTIDE SEQUENCE [LARGE SCALE GENOMIC DNA]</scope>
    <source>
        <strain evidence="2 3">NBRC 16266</strain>
    </source>
</reference>
<dbReference type="Pfam" id="PF01261">
    <property type="entry name" value="AP_endonuc_2"/>
    <property type="match status" value="1"/>
</dbReference>
<evidence type="ECO:0000313" key="2">
    <source>
        <dbReference type="EMBL" id="GES13257.1"/>
    </source>
</evidence>
<keyword evidence="3" id="KW-1185">Reference proteome</keyword>
<proteinExistence type="predicted"/>
<dbReference type="PANTHER" id="PTHR12110:SF53">
    <property type="entry name" value="BLR5974 PROTEIN"/>
    <property type="match status" value="1"/>
</dbReference>
<evidence type="ECO:0000313" key="3">
    <source>
        <dbReference type="Proteomes" id="UP000331127"/>
    </source>
</evidence>
<feature type="domain" description="Xylose isomerase-like TIM barrel" evidence="1">
    <location>
        <begin position="20"/>
        <end position="235"/>
    </location>
</feature>
<dbReference type="InterPro" id="IPR036237">
    <property type="entry name" value="Xyl_isomerase-like_sf"/>
</dbReference>
<dbReference type="Proteomes" id="UP000331127">
    <property type="component" value="Unassembled WGS sequence"/>
</dbReference>
<dbReference type="OrthoDB" id="9815124at2"/>
<dbReference type="AlphaFoldDB" id="A0A5M3WUX0"/>